<reference evidence="1" key="1">
    <citation type="submission" date="2018-10" db="EMBL/GenBank/DDBJ databases">
        <title>Hidden diversity of soil giant viruses.</title>
        <authorList>
            <person name="Schulz F."/>
            <person name="Alteio L."/>
            <person name="Goudeau D."/>
            <person name="Ryan E.M."/>
            <person name="Malmstrom R.R."/>
            <person name="Blanchard J."/>
            <person name="Woyke T."/>
        </authorList>
    </citation>
    <scope>NUCLEOTIDE SEQUENCE</scope>
    <source>
        <strain evidence="1">HYV1</strain>
    </source>
</reference>
<protein>
    <submittedName>
        <fullName evidence="1">Uncharacterized protein</fullName>
    </submittedName>
</protein>
<dbReference type="EMBL" id="MK072387">
    <property type="protein sequence ID" value="AYV83290.1"/>
    <property type="molecule type" value="Genomic_DNA"/>
</dbReference>
<proteinExistence type="predicted"/>
<accession>A0A3G5A7P0</accession>
<evidence type="ECO:0000313" key="1">
    <source>
        <dbReference type="EMBL" id="AYV83290.1"/>
    </source>
</evidence>
<gene>
    <name evidence="1" type="ORF">Hyperionvirus5_96</name>
</gene>
<organism evidence="1">
    <name type="scientific">Hyperionvirus sp</name>
    <dbReference type="NCBI Taxonomy" id="2487770"/>
    <lineage>
        <taxon>Viruses</taxon>
        <taxon>Varidnaviria</taxon>
        <taxon>Bamfordvirae</taxon>
        <taxon>Nucleocytoviricota</taxon>
        <taxon>Megaviricetes</taxon>
        <taxon>Imitervirales</taxon>
        <taxon>Mimiviridae</taxon>
        <taxon>Klosneuvirinae</taxon>
    </lineage>
</organism>
<name>A0A3G5A7P0_9VIRU</name>
<sequence length="202" mass="23325">MGSDDSECKCFYYLSRCDCKGFCLEESKCTGNKITGECTSGKHVCICLNNPGKCKSLKHGCTCYDPFLKTECKAIYHDCVCYNSSICLGRFHRCTCRKNAKECKVLEHECICFESKDIDYLRNKYNDCRCRYKYRYCDAELHNCIHDNLKGHECLAKNHGDYYGECSCSTGNCEVKKHSCRANCHGRFKYIFQARDGLSIRY</sequence>